<dbReference type="InterPro" id="IPR027417">
    <property type="entry name" value="P-loop_NTPase"/>
</dbReference>
<dbReference type="SUPFAM" id="SSF52540">
    <property type="entry name" value="P-loop containing nucleoside triphosphate hydrolases"/>
    <property type="match status" value="1"/>
</dbReference>
<feature type="non-terminal residue" evidence="2">
    <location>
        <position position="1"/>
    </location>
</feature>
<feature type="domain" description="G" evidence="1">
    <location>
        <begin position="1"/>
        <end position="91"/>
    </location>
</feature>
<comment type="caution">
    <text evidence="2">The sequence shown here is derived from an EMBL/GenBank/DDBJ whole genome shotgun (WGS) entry which is preliminary data.</text>
</comment>
<dbReference type="GO" id="GO:0016787">
    <property type="term" value="F:hydrolase activity"/>
    <property type="evidence" value="ECO:0007669"/>
    <property type="project" value="UniProtKB-KW"/>
</dbReference>
<dbReference type="InterPro" id="IPR006073">
    <property type="entry name" value="GTP-bd"/>
</dbReference>
<dbReference type="Gene3D" id="3.40.50.300">
    <property type="entry name" value="P-loop containing nucleotide triphosphate hydrolases"/>
    <property type="match status" value="1"/>
</dbReference>
<dbReference type="Proteomes" id="UP000326924">
    <property type="component" value="Unassembled WGS sequence"/>
</dbReference>
<reference evidence="2 3" key="1">
    <citation type="submission" date="2019-09" db="EMBL/GenBank/DDBJ databases">
        <title>Draft genome of the ectomycorrhizal ascomycete Sphaerosporella brunnea.</title>
        <authorList>
            <consortium name="DOE Joint Genome Institute"/>
            <person name="Benucci G.M."/>
            <person name="Marozzi G."/>
            <person name="Antonielli L."/>
            <person name="Sanchez S."/>
            <person name="Marco P."/>
            <person name="Wang X."/>
            <person name="Falini L.B."/>
            <person name="Barry K."/>
            <person name="Haridas S."/>
            <person name="Lipzen A."/>
            <person name="Labutti K."/>
            <person name="Grigoriev I.V."/>
            <person name="Murat C."/>
            <person name="Martin F."/>
            <person name="Albertini E."/>
            <person name="Donnini D."/>
            <person name="Bonito G."/>
        </authorList>
    </citation>
    <scope>NUCLEOTIDE SEQUENCE [LARGE SCALE GENOMIC DNA]</scope>
    <source>
        <strain evidence="2 3">Sb_GMNB300</strain>
    </source>
</reference>
<dbReference type="AlphaFoldDB" id="A0A5J5EIF7"/>
<dbReference type="OrthoDB" id="8954335at2759"/>
<evidence type="ECO:0000313" key="2">
    <source>
        <dbReference type="EMBL" id="KAA8895220.1"/>
    </source>
</evidence>
<name>A0A5J5EIF7_9PEZI</name>
<protein>
    <submittedName>
        <fullName evidence="2">P-loop containing nucleoside triphosphate hydrolase protein</fullName>
    </submittedName>
</protein>
<proteinExistence type="predicted"/>
<evidence type="ECO:0000313" key="3">
    <source>
        <dbReference type="Proteomes" id="UP000326924"/>
    </source>
</evidence>
<sequence>IAVIGLTGVGKSSIIKTLTGSDVHVEHSISAGTTTFAMFPTIIDDQRYILIDTPGFNDENRSDVEIFQEILTWFETMTPYCDLAGILYVQDITVDRFNGAAKLNLAMLQALCGEKFYKNVTIITTKWGTLRSPRKAEKREEEFIKGPWKDLIAGGTRVVQH</sequence>
<evidence type="ECO:0000259" key="1">
    <source>
        <dbReference type="Pfam" id="PF01926"/>
    </source>
</evidence>
<keyword evidence="3" id="KW-1185">Reference proteome</keyword>
<keyword evidence="2" id="KW-0378">Hydrolase</keyword>
<dbReference type="InParanoid" id="A0A5J5EIF7"/>
<dbReference type="GO" id="GO:0005525">
    <property type="term" value="F:GTP binding"/>
    <property type="evidence" value="ECO:0007669"/>
    <property type="project" value="InterPro"/>
</dbReference>
<organism evidence="2 3">
    <name type="scientific">Sphaerosporella brunnea</name>
    <dbReference type="NCBI Taxonomy" id="1250544"/>
    <lineage>
        <taxon>Eukaryota</taxon>
        <taxon>Fungi</taxon>
        <taxon>Dikarya</taxon>
        <taxon>Ascomycota</taxon>
        <taxon>Pezizomycotina</taxon>
        <taxon>Pezizomycetes</taxon>
        <taxon>Pezizales</taxon>
        <taxon>Pyronemataceae</taxon>
        <taxon>Sphaerosporella</taxon>
    </lineage>
</organism>
<dbReference type="Pfam" id="PF01926">
    <property type="entry name" value="MMR_HSR1"/>
    <property type="match status" value="1"/>
</dbReference>
<accession>A0A5J5EIF7</accession>
<feature type="non-terminal residue" evidence="2">
    <location>
        <position position="161"/>
    </location>
</feature>
<dbReference type="EMBL" id="VXIS01000281">
    <property type="protein sequence ID" value="KAA8895220.1"/>
    <property type="molecule type" value="Genomic_DNA"/>
</dbReference>
<gene>
    <name evidence="2" type="ORF">FN846DRAFT_765334</name>
</gene>